<dbReference type="OrthoDB" id="9810875at2"/>
<dbReference type="EMBL" id="VJVV01000005">
    <property type="protein sequence ID" value="TRO81812.1"/>
    <property type="molecule type" value="Genomic_DNA"/>
</dbReference>
<protein>
    <submittedName>
        <fullName evidence="2">HEPN domain-containing protein</fullName>
    </submittedName>
</protein>
<reference evidence="2 3" key="1">
    <citation type="submission" date="2019-07" db="EMBL/GenBank/DDBJ databases">
        <title>Insights of Desulfuromonas acetexigens electromicrobiology.</title>
        <authorList>
            <person name="Katuri K."/>
            <person name="Sapireddy V."/>
            <person name="Shaw D.R."/>
            <person name="Saikaly P."/>
        </authorList>
    </citation>
    <scope>NUCLEOTIDE SEQUENCE [LARGE SCALE GENOMIC DNA]</scope>
    <source>
        <strain evidence="2 3">2873</strain>
    </source>
</reference>
<keyword evidence="3" id="KW-1185">Reference proteome</keyword>
<dbReference type="SUPFAM" id="SSF81593">
    <property type="entry name" value="Nucleotidyltransferase substrate binding subunit/domain"/>
    <property type="match status" value="1"/>
</dbReference>
<dbReference type="Gene3D" id="1.20.120.330">
    <property type="entry name" value="Nucleotidyltransferases domain 2"/>
    <property type="match status" value="1"/>
</dbReference>
<sequence>MPDIDAARLFLTAGQRDLQALGNMLDAQAFPLEIFGFHAQQAVEKCLKSRLALAGREIPRSHNIRHLIVLLEEAGITADNLWDLVSLTAFAVQFRYESFEALDDDLDRPALFARIQGLVASCEGLLGE</sequence>
<evidence type="ECO:0000259" key="1">
    <source>
        <dbReference type="Pfam" id="PF05168"/>
    </source>
</evidence>
<dbReference type="InterPro" id="IPR007842">
    <property type="entry name" value="HEPN_dom"/>
</dbReference>
<name>A0A550JF37_9BACT</name>
<comment type="caution">
    <text evidence="2">The sequence shown here is derived from an EMBL/GenBank/DDBJ whole genome shotgun (WGS) entry which is preliminary data.</text>
</comment>
<evidence type="ECO:0000313" key="2">
    <source>
        <dbReference type="EMBL" id="TRO81812.1"/>
    </source>
</evidence>
<proteinExistence type="predicted"/>
<feature type="domain" description="HEPN" evidence="1">
    <location>
        <begin position="9"/>
        <end position="101"/>
    </location>
</feature>
<dbReference type="Proteomes" id="UP000317155">
    <property type="component" value="Unassembled WGS sequence"/>
</dbReference>
<gene>
    <name evidence="2" type="ORF">FL622_08395</name>
</gene>
<dbReference type="AlphaFoldDB" id="A0A550JF37"/>
<dbReference type="RefSeq" id="WP_092057638.1">
    <property type="nucleotide sequence ID" value="NZ_FOJJ01000037.1"/>
</dbReference>
<organism evidence="2 3">
    <name type="scientific">Trichloromonas acetexigens</name>
    <dbReference type="NCBI Taxonomy" id="38815"/>
    <lineage>
        <taxon>Bacteria</taxon>
        <taxon>Pseudomonadati</taxon>
        <taxon>Thermodesulfobacteriota</taxon>
        <taxon>Desulfuromonadia</taxon>
        <taxon>Desulfuromonadales</taxon>
        <taxon>Trichloromonadaceae</taxon>
        <taxon>Trichloromonas</taxon>
    </lineage>
</organism>
<dbReference type="Pfam" id="PF05168">
    <property type="entry name" value="HEPN"/>
    <property type="match status" value="1"/>
</dbReference>
<evidence type="ECO:0000313" key="3">
    <source>
        <dbReference type="Proteomes" id="UP000317155"/>
    </source>
</evidence>
<accession>A0A550JF37</accession>